<keyword evidence="2" id="KW-1185">Reference proteome</keyword>
<dbReference type="Proteomes" id="UP000663586">
    <property type="component" value="Chromosome"/>
</dbReference>
<dbReference type="Gene3D" id="3.40.50.2000">
    <property type="entry name" value="Glycogen Phosphorylase B"/>
    <property type="match status" value="2"/>
</dbReference>
<gene>
    <name evidence="1" type="ORF">AArcS_1816</name>
</gene>
<dbReference type="SUPFAM" id="SSF53756">
    <property type="entry name" value="UDP-Glycosyltransferase/glycogen phosphorylase"/>
    <property type="match status" value="1"/>
</dbReference>
<proteinExistence type="predicted"/>
<name>A0A897MXG2_9EURY</name>
<dbReference type="InterPro" id="IPR007152">
    <property type="entry name" value="DUF354"/>
</dbReference>
<organism evidence="1 2">
    <name type="scientific">Natranaeroarchaeum sulfidigenes</name>
    <dbReference type="NCBI Taxonomy" id="2784880"/>
    <lineage>
        <taxon>Archaea</taxon>
        <taxon>Methanobacteriati</taxon>
        <taxon>Methanobacteriota</taxon>
        <taxon>Stenosarchaea group</taxon>
        <taxon>Halobacteria</taxon>
        <taxon>Halobacteriales</taxon>
        <taxon>Natronoarchaeaceae</taxon>
        <taxon>Natranaeroarchaeum</taxon>
    </lineage>
</organism>
<reference evidence="1" key="1">
    <citation type="submission" date="2020-11" db="EMBL/GenBank/DDBJ databases">
        <title>Carbohydrate-dependent, anaerobic sulfur respiration: A novel catabolism in halophilic archaea.</title>
        <authorList>
            <person name="Sorokin D.Y."/>
            <person name="Messina E."/>
            <person name="Smedile F."/>
            <person name="La Cono V."/>
            <person name="Hallsworth J.E."/>
            <person name="Yakimov M.M."/>
        </authorList>
    </citation>
    <scope>NUCLEOTIDE SEQUENCE</scope>
    <source>
        <strain evidence="1">AArc-S</strain>
    </source>
</reference>
<dbReference type="PANTHER" id="PTHR39662:SF1">
    <property type="entry name" value="DUF354 DOMAIN-CONTAINING PROTEIN"/>
    <property type="match status" value="1"/>
</dbReference>
<dbReference type="RefSeq" id="WP_238477090.1">
    <property type="nucleotide sequence ID" value="NZ_CP064786.1"/>
</dbReference>
<dbReference type="EMBL" id="CP064786">
    <property type="protein sequence ID" value="QSG03025.1"/>
    <property type="molecule type" value="Genomic_DNA"/>
</dbReference>
<dbReference type="KEGG" id="hara:AArcS_1816"/>
<dbReference type="Pfam" id="PF04007">
    <property type="entry name" value="DUF354"/>
    <property type="match status" value="1"/>
</dbReference>
<dbReference type="GeneID" id="70685192"/>
<dbReference type="GO" id="GO:0016740">
    <property type="term" value="F:transferase activity"/>
    <property type="evidence" value="ECO:0007669"/>
    <property type="project" value="UniProtKB-KW"/>
</dbReference>
<evidence type="ECO:0000313" key="1">
    <source>
        <dbReference type="EMBL" id="QSG03025.1"/>
    </source>
</evidence>
<accession>A0A897MXG2</accession>
<dbReference type="AlphaFoldDB" id="A0A897MXG2"/>
<dbReference type="PIRSF" id="PIRSF005357">
    <property type="entry name" value="UCP005357"/>
    <property type="match status" value="1"/>
</dbReference>
<sequence length="385" mass="42477">MSGSTTDDPLSELPPLDSDALAPQSDGGALDIVITIQHPAHVHFFRNAIDDLEDRGHHVHVFAREKDIALDLLDAYEIDHEVLAGAAGGLVGKAAVQLAYEWRLFRRARRIDPDVMVAIGEPGVVHVAALLGSRSIVFTDTEHATYRKRFVYPMADQVCSPEYYSDHIGDNHIKYPGYHELAYLHPDRFTPDPAPVREMGIDPEDRLVVLRLVSWEAAHDIGDSGIDDVTDVVEQLEAAGATVVITAEGELPPALAPYEITAPPERIHDLLYHADLFIGESATMATESAILGTPAILVTTIRGMGNIRELRDEYELVFSYADATRHADAIERAVEILESETDDRWEQRRQRLLSEKIDTTTFLTTLAEDGQVGAAVFEDPPAMGF</sequence>
<keyword evidence="1" id="KW-0808">Transferase</keyword>
<dbReference type="PANTHER" id="PTHR39662">
    <property type="entry name" value="DUF354 DOMAIN-CONTAINING PROTEIN-RELATED"/>
    <property type="match status" value="1"/>
</dbReference>
<protein>
    <submittedName>
        <fullName evidence="1">Lipid-A-disaccharide synthase related glycosyltransferase</fullName>
    </submittedName>
</protein>
<evidence type="ECO:0000313" key="2">
    <source>
        <dbReference type="Proteomes" id="UP000663586"/>
    </source>
</evidence>